<sequence length="91" mass="10356">GFTVSHFVNKFLLVSVDVVRGLTRPALTVFMLWMVWNTRCQVEDVIARAGLERLDISLAMDLEKRIVCTILYLAGLSVAWWFGDRGRKVGK</sequence>
<evidence type="ECO:0000313" key="3">
    <source>
        <dbReference type="Proteomes" id="UP000189733"/>
    </source>
</evidence>
<proteinExistence type="predicted"/>
<accession>A0A1T4WX70</accession>
<keyword evidence="1" id="KW-1133">Transmembrane helix</keyword>
<keyword evidence="3" id="KW-1185">Reference proteome</keyword>
<reference evidence="2 3" key="1">
    <citation type="submission" date="2017-02" db="EMBL/GenBank/DDBJ databases">
        <authorList>
            <person name="Peterson S.W."/>
        </authorList>
    </citation>
    <scope>NUCLEOTIDE SEQUENCE [LARGE SCALE GENOMIC DNA]</scope>
    <source>
        <strain evidence="2 3">DSM 18034</strain>
    </source>
</reference>
<dbReference type="EMBL" id="FUYA01000011">
    <property type="protein sequence ID" value="SKA81962.1"/>
    <property type="molecule type" value="Genomic_DNA"/>
</dbReference>
<feature type="transmembrane region" description="Helical" evidence="1">
    <location>
        <begin position="66"/>
        <end position="83"/>
    </location>
</feature>
<evidence type="ECO:0000256" key="1">
    <source>
        <dbReference type="SAM" id="Phobius"/>
    </source>
</evidence>
<dbReference type="Proteomes" id="UP000189733">
    <property type="component" value="Unassembled WGS sequence"/>
</dbReference>
<name>A0A1T4WX70_9BACT</name>
<evidence type="ECO:0000313" key="2">
    <source>
        <dbReference type="EMBL" id="SKA81962.1"/>
    </source>
</evidence>
<dbReference type="STRING" id="1121442.SAMN02745702_02778"/>
<gene>
    <name evidence="2" type="ORF">SAMN02745702_02778</name>
</gene>
<protein>
    <submittedName>
        <fullName evidence="2">Uncharacterized protein</fullName>
    </submittedName>
</protein>
<dbReference type="RefSeq" id="WP_234985102.1">
    <property type="nucleotide sequence ID" value="NZ_FUYA01000011.1"/>
</dbReference>
<dbReference type="AlphaFoldDB" id="A0A1T4WX70"/>
<organism evidence="2 3">
    <name type="scientific">Desulfobaculum bizertense DSM 18034</name>
    <dbReference type="NCBI Taxonomy" id="1121442"/>
    <lineage>
        <taxon>Bacteria</taxon>
        <taxon>Pseudomonadati</taxon>
        <taxon>Thermodesulfobacteriota</taxon>
        <taxon>Desulfovibrionia</taxon>
        <taxon>Desulfovibrionales</taxon>
        <taxon>Desulfovibrionaceae</taxon>
        <taxon>Desulfobaculum</taxon>
    </lineage>
</organism>
<keyword evidence="1" id="KW-0472">Membrane</keyword>
<keyword evidence="1" id="KW-0812">Transmembrane</keyword>
<feature type="non-terminal residue" evidence="2">
    <location>
        <position position="1"/>
    </location>
</feature>